<protein>
    <recommendedName>
        <fullName evidence="4">ShKT domain-containing protein</fullName>
    </recommendedName>
</protein>
<comment type="caution">
    <text evidence="2">The sequence shown here is derived from an EMBL/GenBank/DDBJ whole genome shotgun (WGS) entry which is preliminary data.</text>
</comment>
<dbReference type="AlphaFoldDB" id="A0A3S1B651"/>
<evidence type="ECO:0000313" key="3">
    <source>
        <dbReference type="Proteomes" id="UP000271974"/>
    </source>
</evidence>
<sequence length="106" mass="12038">MEKCILICVFVTLMSVCSSAFDSPVQVQNISCADPPFVDDNDMSIHGKLYLLVGLMHFIFKTYPEFVMVGECRNLADCDPYGFSMCSDHKKWAKKCCALYCNFCHQ</sequence>
<proteinExistence type="predicted"/>
<reference evidence="2 3" key="1">
    <citation type="submission" date="2019-01" db="EMBL/GenBank/DDBJ databases">
        <title>A draft genome assembly of the solar-powered sea slug Elysia chlorotica.</title>
        <authorList>
            <person name="Cai H."/>
            <person name="Li Q."/>
            <person name="Fang X."/>
            <person name="Li J."/>
            <person name="Curtis N.E."/>
            <person name="Altenburger A."/>
            <person name="Shibata T."/>
            <person name="Feng M."/>
            <person name="Maeda T."/>
            <person name="Schwartz J.A."/>
            <person name="Shigenobu S."/>
            <person name="Lundholm N."/>
            <person name="Nishiyama T."/>
            <person name="Yang H."/>
            <person name="Hasebe M."/>
            <person name="Li S."/>
            <person name="Pierce S.K."/>
            <person name="Wang J."/>
        </authorList>
    </citation>
    <scope>NUCLEOTIDE SEQUENCE [LARGE SCALE GENOMIC DNA]</scope>
    <source>
        <strain evidence="2">EC2010</strain>
        <tissue evidence="2">Whole organism of an adult</tissue>
    </source>
</reference>
<gene>
    <name evidence="2" type="ORF">EGW08_019244</name>
</gene>
<evidence type="ECO:0008006" key="4">
    <source>
        <dbReference type="Google" id="ProtNLM"/>
    </source>
</evidence>
<organism evidence="2 3">
    <name type="scientific">Elysia chlorotica</name>
    <name type="common">Eastern emerald elysia</name>
    <name type="synonym">Sea slug</name>
    <dbReference type="NCBI Taxonomy" id="188477"/>
    <lineage>
        <taxon>Eukaryota</taxon>
        <taxon>Metazoa</taxon>
        <taxon>Spiralia</taxon>
        <taxon>Lophotrochozoa</taxon>
        <taxon>Mollusca</taxon>
        <taxon>Gastropoda</taxon>
        <taxon>Heterobranchia</taxon>
        <taxon>Euthyneura</taxon>
        <taxon>Panpulmonata</taxon>
        <taxon>Sacoglossa</taxon>
        <taxon>Placobranchoidea</taxon>
        <taxon>Plakobranchidae</taxon>
        <taxon>Elysia</taxon>
    </lineage>
</organism>
<name>A0A3S1B651_ELYCH</name>
<dbReference type="Proteomes" id="UP000271974">
    <property type="component" value="Unassembled WGS sequence"/>
</dbReference>
<keyword evidence="1" id="KW-0732">Signal</keyword>
<keyword evidence="3" id="KW-1185">Reference proteome</keyword>
<evidence type="ECO:0000256" key="1">
    <source>
        <dbReference type="SAM" id="SignalP"/>
    </source>
</evidence>
<accession>A0A3S1B651</accession>
<feature type="signal peptide" evidence="1">
    <location>
        <begin position="1"/>
        <end position="20"/>
    </location>
</feature>
<evidence type="ECO:0000313" key="2">
    <source>
        <dbReference type="EMBL" id="RUS72996.1"/>
    </source>
</evidence>
<dbReference type="EMBL" id="RQTK01000988">
    <property type="protein sequence ID" value="RUS72996.1"/>
    <property type="molecule type" value="Genomic_DNA"/>
</dbReference>
<feature type="chain" id="PRO_5018686835" description="ShKT domain-containing protein" evidence="1">
    <location>
        <begin position="21"/>
        <end position="106"/>
    </location>
</feature>